<name>H2Y2L2_CIOIN</name>
<reference evidence="3" key="1">
    <citation type="journal article" date="2002" name="Science">
        <title>The draft genome of Ciona intestinalis: insights into chordate and vertebrate origins.</title>
        <authorList>
            <person name="Dehal P."/>
            <person name="Satou Y."/>
            <person name="Campbell R.K."/>
            <person name="Chapman J."/>
            <person name="Degnan B."/>
            <person name="De Tomaso A."/>
            <person name="Davidson B."/>
            <person name="Di Gregorio A."/>
            <person name="Gelpke M."/>
            <person name="Goodstein D.M."/>
            <person name="Harafuji N."/>
            <person name="Hastings K.E."/>
            <person name="Ho I."/>
            <person name="Hotta K."/>
            <person name="Huang W."/>
            <person name="Kawashima T."/>
            <person name="Lemaire P."/>
            <person name="Martinez D."/>
            <person name="Meinertzhagen I.A."/>
            <person name="Necula S."/>
            <person name="Nonaka M."/>
            <person name="Putnam N."/>
            <person name="Rash S."/>
            <person name="Saiga H."/>
            <person name="Satake M."/>
            <person name="Terry A."/>
            <person name="Yamada L."/>
            <person name="Wang H.G."/>
            <person name="Awazu S."/>
            <person name="Azumi K."/>
            <person name="Boore J."/>
            <person name="Branno M."/>
            <person name="Chin-Bow S."/>
            <person name="DeSantis R."/>
            <person name="Doyle S."/>
            <person name="Francino P."/>
            <person name="Keys D.N."/>
            <person name="Haga S."/>
            <person name="Hayashi H."/>
            <person name="Hino K."/>
            <person name="Imai K.S."/>
            <person name="Inaba K."/>
            <person name="Kano S."/>
            <person name="Kobayashi K."/>
            <person name="Kobayashi M."/>
            <person name="Lee B.I."/>
            <person name="Makabe K.W."/>
            <person name="Manohar C."/>
            <person name="Matassi G."/>
            <person name="Medina M."/>
            <person name="Mochizuki Y."/>
            <person name="Mount S."/>
            <person name="Morishita T."/>
            <person name="Miura S."/>
            <person name="Nakayama A."/>
            <person name="Nishizaka S."/>
            <person name="Nomoto H."/>
            <person name="Ohta F."/>
            <person name="Oishi K."/>
            <person name="Rigoutsos I."/>
            <person name="Sano M."/>
            <person name="Sasaki A."/>
            <person name="Sasakura Y."/>
            <person name="Shoguchi E."/>
            <person name="Shin-i T."/>
            <person name="Spagnuolo A."/>
            <person name="Stainier D."/>
            <person name="Suzuki M.M."/>
            <person name="Tassy O."/>
            <person name="Takatori N."/>
            <person name="Tokuoka M."/>
            <person name="Yagi K."/>
            <person name="Yoshizaki F."/>
            <person name="Wada S."/>
            <person name="Zhang C."/>
            <person name="Hyatt P.D."/>
            <person name="Larimer F."/>
            <person name="Detter C."/>
            <person name="Doggett N."/>
            <person name="Glavina T."/>
            <person name="Hawkins T."/>
            <person name="Richardson P."/>
            <person name="Lucas S."/>
            <person name="Kohara Y."/>
            <person name="Levine M."/>
            <person name="Satoh N."/>
            <person name="Rokhsar D.S."/>
        </authorList>
    </citation>
    <scope>NUCLEOTIDE SEQUENCE [LARGE SCALE GENOMIC DNA]</scope>
</reference>
<sequence length="246" mass="28356">MHHPNQVRPTVPVFRRQNTANSDRGGYINYNQSKNSAQNNKTTYEKWHPPTQHRNKGDPSQPTINYHQQSAASHQQQLGYQPPQKKIAHQTNCKPAPQRSYHPQSYTHGAQDSYGHNPSDGYSIYPTPNENYPSAIQSYGYSGATYDPRHQNPYIQHNSQWQPTQSVPLYDDSIGYGARNTEQPTDYQNQAPPRQDYNKHGFSTQAPNKPQTEQQNQQYYTQQVDQKAKENEEATEMRKVKKISPK</sequence>
<reference evidence="2" key="3">
    <citation type="submission" date="2025-08" db="UniProtKB">
        <authorList>
            <consortium name="Ensembl"/>
        </authorList>
    </citation>
    <scope>IDENTIFICATION</scope>
</reference>
<feature type="compositionally biased region" description="Polar residues" evidence="1">
    <location>
        <begin position="29"/>
        <end position="42"/>
    </location>
</feature>
<evidence type="ECO:0000313" key="3">
    <source>
        <dbReference type="Proteomes" id="UP000008144"/>
    </source>
</evidence>
<feature type="region of interest" description="Disordered" evidence="1">
    <location>
        <begin position="1"/>
        <end position="129"/>
    </location>
</feature>
<feature type="compositionally biased region" description="Low complexity" evidence="1">
    <location>
        <begin position="207"/>
        <end position="225"/>
    </location>
</feature>
<protein>
    <submittedName>
        <fullName evidence="2">Uncharacterized protein</fullName>
    </submittedName>
</protein>
<proteinExistence type="predicted"/>
<dbReference type="EMBL" id="EAAA01000696">
    <property type="status" value="NOT_ANNOTATED_CDS"/>
    <property type="molecule type" value="Genomic_DNA"/>
</dbReference>
<accession>H2Y2L2</accession>
<dbReference type="AlphaFoldDB" id="H2Y2L2"/>
<reference evidence="2" key="4">
    <citation type="submission" date="2025-09" db="UniProtKB">
        <authorList>
            <consortium name="Ensembl"/>
        </authorList>
    </citation>
    <scope>IDENTIFICATION</scope>
</reference>
<dbReference type="HOGENOM" id="CLU_1131196_0_0_1"/>
<evidence type="ECO:0000256" key="1">
    <source>
        <dbReference type="SAM" id="MobiDB-lite"/>
    </source>
</evidence>
<feature type="compositionally biased region" description="Low complexity" evidence="1">
    <location>
        <begin position="67"/>
        <end position="77"/>
    </location>
</feature>
<reference evidence="2" key="2">
    <citation type="journal article" date="2008" name="Genome Biol.">
        <title>Improved genome assembly and evidence-based global gene model set for the chordate Ciona intestinalis: new insight into intron and operon populations.</title>
        <authorList>
            <person name="Satou Y."/>
            <person name="Mineta K."/>
            <person name="Ogasawara M."/>
            <person name="Sasakura Y."/>
            <person name="Shoguchi E."/>
            <person name="Ueno K."/>
            <person name="Yamada L."/>
            <person name="Matsumoto J."/>
            <person name="Wasserscheid J."/>
            <person name="Dewar K."/>
            <person name="Wiley G.B."/>
            <person name="Macmil S.L."/>
            <person name="Roe B.A."/>
            <person name="Zeller R.W."/>
            <person name="Hastings K.E."/>
            <person name="Lemaire P."/>
            <person name="Lindquist E."/>
            <person name="Endo T."/>
            <person name="Hotta K."/>
            <person name="Inaba K."/>
        </authorList>
    </citation>
    <scope>NUCLEOTIDE SEQUENCE [LARGE SCALE GENOMIC DNA]</scope>
    <source>
        <strain evidence="2">wild type</strain>
    </source>
</reference>
<feature type="compositionally biased region" description="Basic and acidic residues" evidence="1">
    <location>
        <begin position="226"/>
        <end position="238"/>
    </location>
</feature>
<feature type="compositionally biased region" description="Polar residues" evidence="1">
    <location>
        <begin position="101"/>
        <end position="116"/>
    </location>
</feature>
<dbReference type="Proteomes" id="UP000008144">
    <property type="component" value="Chromosome 11"/>
</dbReference>
<feature type="compositionally biased region" description="Polar residues" evidence="1">
    <location>
        <begin position="153"/>
        <end position="167"/>
    </location>
</feature>
<evidence type="ECO:0000313" key="2">
    <source>
        <dbReference type="Ensembl" id="ENSCINP00000036147.1"/>
    </source>
</evidence>
<dbReference type="InParanoid" id="H2Y2L2"/>
<dbReference type="Ensembl" id="ENSCINT00000032786.1">
    <property type="protein sequence ID" value="ENSCINP00000036147.1"/>
    <property type="gene ID" value="ENSCING00000024253.1"/>
</dbReference>
<feature type="region of interest" description="Disordered" evidence="1">
    <location>
        <begin position="143"/>
        <end position="246"/>
    </location>
</feature>
<feature type="compositionally biased region" description="Polar residues" evidence="1">
    <location>
        <begin position="180"/>
        <end position="192"/>
    </location>
</feature>
<keyword evidence="3" id="KW-1185">Reference proteome</keyword>
<organism evidence="2 3">
    <name type="scientific">Ciona intestinalis</name>
    <name type="common">Transparent sea squirt</name>
    <name type="synonym">Ascidia intestinalis</name>
    <dbReference type="NCBI Taxonomy" id="7719"/>
    <lineage>
        <taxon>Eukaryota</taxon>
        <taxon>Metazoa</taxon>
        <taxon>Chordata</taxon>
        <taxon>Tunicata</taxon>
        <taxon>Ascidiacea</taxon>
        <taxon>Phlebobranchia</taxon>
        <taxon>Cionidae</taxon>
        <taxon>Ciona</taxon>
    </lineage>
</organism>